<dbReference type="AlphaFoldDB" id="A0A6P7TWM5"/>
<evidence type="ECO:0000256" key="2">
    <source>
        <dbReference type="ARBA" id="ARBA00022525"/>
    </source>
</evidence>
<dbReference type="PROSITE" id="PS50234">
    <property type="entry name" value="VWFA"/>
    <property type="match status" value="2"/>
</dbReference>
<dbReference type="InterPro" id="IPR002035">
    <property type="entry name" value="VWF_A"/>
</dbReference>
<dbReference type="Gene3D" id="3.40.50.410">
    <property type="entry name" value="von Willebrand factor, type A domain"/>
    <property type="match status" value="2"/>
</dbReference>
<keyword evidence="8" id="KW-0176">Collagen</keyword>
<gene>
    <name evidence="8" type="primary">LOC115230052</name>
</gene>
<dbReference type="InterPro" id="IPR036465">
    <property type="entry name" value="vWFA_dom_sf"/>
</dbReference>
<dbReference type="PRINTS" id="PR00453">
    <property type="entry name" value="VWFADOMAIN"/>
</dbReference>
<feature type="domain" description="VWFA" evidence="6">
    <location>
        <begin position="19"/>
        <end position="197"/>
    </location>
</feature>
<evidence type="ECO:0000313" key="7">
    <source>
        <dbReference type="Proteomes" id="UP000515154"/>
    </source>
</evidence>
<keyword evidence="5" id="KW-0325">Glycoprotein</keyword>
<dbReference type="PANTHER" id="PTHR24020:SF84">
    <property type="entry name" value="VWFA DOMAIN-CONTAINING PROTEIN"/>
    <property type="match status" value="1"/>
</dbReference>
<dbReference type="RefSeq" id="XP_029656148.1">
    <property type="nucleotide sequence ID" value="XM_029800288.2"/>
</dbReference>
<keyword evidence="3" id="KW-0732">Signal</keyword>
<keyword evidence="4" id="KW-0677">Repeat</keyword>
<keyword evidence="7" id="KW-1185">Reference proteome</keyword>
<accession>A0A6P7TWM5</accession>
<dbReference type="PANTHER" id="PTHR24020">
    <property type="entry name" value="COLLAGEN ALPHA"/>
    <property type="match status" value="1"/>
</dbReference>
<dbReference type="GO" id="GO:0005581">
    <property type="term" value="C:collagen trimer"/>
    <property type="evidence" value="ECO:0007669"/>
    <property type="project" value="UniProtKB-KW"/>
</dbReference>
<dbReference type="KEGG" id="osn:115230052"/>
<evidence type="ECO:0000256" key="4">
    <source>
        <dbReference type="ARBA" id="ARBA00022737"/>
    </source>
</evidence>
<name>A0A6P7TWM5_9MOLL</name>
<evidence type="ECO:0000256" key="5">
    <source>
        <dbReference type="ARBA" id="ARBA00023180"/>
    </source>
</evidence>
<dbReference type="CDD" id="cd01450">
    <property type="entry name" value="vWFA_subfamily_ECM"/>
    <property type="match status" value="1"/>
</dbReference>
<dbReference type="SUPFAM" id="SSF53300">
    <property type="entry name" value="vWA-like"/>
    <property type="match status" value="2"/>
</dbReference>
<evidence type="ECO:0000256" key="1">
    <source>
        <dbReference type="ARBA" id="ARBA00004613"/>
    </source>
</evidence>
<dbReference type="GO" id="GO:0005576">
    <property type="term" value="C:extracellular region"/>
    <property type="evidence" value="ECO:0007669"/>
    <property type="project" value="UniProtKB-SubCell"/>
</dbReference>
<reference evidence="8" key="1">
    <citation type="submission" date="2025-08" db="UniProtKB">
        <authorList>
            <consortium name="RefSeq"/>
        </authorList>
    </citation>
    <scope>IDENTIFICATION</scope>
</reference>
<feature type="domain" description="VWFA" evidence="6">
    <location>
        <begin position="236"/>
        <end position="411"/>
    </location>
</feature>
<dbReference type="FunFam" id="3.40.50.410:FF:000004">
    <property type="entry name" value="collagen alpha-6(VI) chain"/>
    <property type="match status" value="1"/>
</dbReference>
<dbReference type="Pfam" id="PF00092">
    <property type="entry name" value="VWA"/>
    <property type="match status" value="2"/>
</dbReference>
<dbReference type="SMART" id="SM00327">
    <property type="entry name" value="VWA"/>
    <property type="match status" value="2"/>
</dbReference>
<proteinExistence type="predicted"/>
<dbReference type="Proteomes" id="UP000515154">
    <property type="component" value="Unplaced"/>
</dbReference>
<comment type="subcellular location">
    <subcellularLocation>
        <location evidence="1">Secreted</location>
    </subcellularLocation>
</comment>
<evidence type="ECO:0000259" key="6">
    <source>
        <dbReference type="PROSITE" id="PS50234"/>
    </source>
</evidence>
<keyword evidence="2" id="KW-0964">Secreted</keyword>
<sequence length="450" mass="50602">MSLLVGLSTGLSCGKQGADIVFALDASYSIWPVHFQKQLQFVVNVVEQFPIGTKQSDFHVAVVTYSENITVHFNLRDYFHKHQLKKAVMRITQYSPGGTYTHKALEYIRRQMFTVRNGGRTYSDKIVVVITDGLSQDPKATRTEAARAHYEGIQIFAIGVGAGVDKHELEMIASSPPRNHVFTVDNYSILNSIKRKVARETCKVPIRRDKPRSDIDPSIVYSNRKSKQKCGGKPADVYFLLDSSSSIWQPDFKKELSFVEHVMDLFNTENSNAKIGLVTFSDKVQPVMSLGSYNKSKVNEILSRPEIYLTGGETDTAKAIKYVRENGFQGPLARKGVAQIMVVLTDGQSRDYNNTVRESRLTHQAGIYVFAIGIGKDADYKELKQIASDPDINFVFRVDVFDALDSIKDILVFKTCEGEFSKIYLLPENSDYLLLPYPLTTMTVEKEANT</sequence>
<organism evidence="7 8">
    <name type="scientific">Octopus sinensis</name>
    <name type="common">East Asian common octopus</name>
    <dbReference type="NCBI Taxonomy" id="2607531"/>
    <lineage>
        <taxon>Eukaryota</taxon>
        <taxon>Metazoa</taxon>
        <taxon>Spiralia</taxon>
        <taxon>Lophotrochozoa</taxon>
        <taxon>Mollusca</taxon>
        <taxon>Cephalopoda</taxon>
        <taxon>Coleoidea</taxon>
        <taxon>Octopodiformes</taxon>
        <taxon>Octopoda</taxon>
        <taxon>Incirrata</taxon>
        <taxon>Octopodidae</taxon>
        <taxon>Octopus</taxon>
    </lineage>
</organism>
<evidence type="ECO:0000313" key="8">
    <source>
        <dbReference type="RefSeq" id="XP_029656148.1"/>
    </source>
</evidence>
<dbReference type="InterPro" id="IPR050525">
    <property type="entry name" value="ECM_Assembly_Org"/>
</dbReference>
<evidence type="ECO:0000256" key="3">
    <source>
        <dbReference type="ARBA" id="ARBA00022729"/>
    </source>
</evidence>
<protein>
    <submittedName>
        <fullName evidence="8">Collagen alpha-1(XII) chain</fullName>
    </submittedName>
</protein>